<reference evidence="3 4" key="1">
    <citation type="journal article" date="2018" name="PLoS Genet.">
        <title>Population sequencing reveals clonal diversity and ancestral inbreeding in the grapevine cultivar Chardonnay.</title>
        <authorList>
            <person name="Roach M.J."/>
            <person name="Johnson D.L."/>
            <person name="Bohlmann J."/>
            <person name="van Vuuren H.J."/>
            <person name="Jones S.J."/>
            <person name="Pretorius I.S."/>
            <person name="Schmidt S.A."/>
            <person name="Borneman A.R."/>
        </authorList>
    </citation>
    <scope>NUCLEOTIDE SEQUENCE [LARGE SCALE GENOMIC DNA]</scope>
    <source>
        <strain evidence="4">cv. Chardonnay</strain>
        <tissue evidence="3">Leaf</tissue>
    </source>
</reference>
<dbReference type="AlphaFoldDB" id="A0A438E8T8"/>
<keyword evidence="1" id="KW-1133">Transmembrane helix</keyword>
<keyword evidence="1" id="KW-0472">Membrane</keyword>
<dbReference type="Proteomes" id="UP000288805">
    <property type="component" value="Unassembled WGS sequence"/>
</dbReference>
<evidence type="ECO:0000313" key="3">
    <source>
        <dbReference type="EMBL" id="RVW44054.1"/>
    </source>
</evidence>
<keyword evidence="1" id="KW-0812">Transmembrane</keyword>
<feature type="transmembrane region" description="Helical" evidence="1">
    <location>
        <begin position="39"/>
        <end position="59"/>
    </location>
</feature>
<evidence type="ECO:0000256" key="1">
    <source>
        <dbReference type="SAM" id="Phobius"/>
    </source>
</evidence>
<feature type="domain" description="PGG" evidence="2">
    <location>
        <begin position="4"/>
        <end position="67"/>
    </location>
</feature>
<sequence length="85" mass="9257">MASQAGLNPPGGIWQDDKSGHVAGTSIMGDYYPAGYREFWIYNTVAFVTSVSTIFLLISNGDRVGHNNMHGARLLDFTVGRFTTS</sequence>
<comment type="caution">
    <text evidence="3">The sequence shown here is derived from an EMBL/GenBank/DDBJ whole genome shotgun (WGS) entry which is preliminary data.</text>
</comment>
<protein>
    <recommendedName>
        <fullName evidence="2">PGG domain-containing protein</fullName>
    </recommendedName>
</protein>
<accession>A0A438E8T8</accession>
<evidence type="ECO:0000259" key="2">
    <source>
        <dbReference type="Pfam" id="PF13962"/>
    </source>
</evidence>
<dbReference type="InterPro" id="IPR026961">
    <property type="entry name" value="PGG_dom"/>
</dbReference>
<gene>
    <name evidence="3" type="ORF">CK203_075033</name>
</gene>
<proteinExistence type="predicted"/>
<dbReference type="EMBL" id="QGNW01001363">
    <property type="protein sequence ID" value="RVW44054.1"/>
    <property type="molecule type" value="Genomic_DNA"/>
</dbReference>
<evidence type="ECO:0000313" key="4">
    <source>
        <dbReference type="Proteomes" id="UP000288805"/>
    </source>
</evidence>
<organism evidence="3 4">
    <name type="scientific">Vitis vinifera</name>
    <name type="common">Grape</name>
    <dbReference type="NCBI Taxonomy" id="29760"/>
    <lineage>
        <taxon>Eukaryota</taxon>
        <taxon>Viridiplantae</taxon>
        <taxon>Streptophyta</taxon>
        <taxon>Embryophyta</taxon>
        <taxon>Tracheophyta</taxon>
        <taxon>Spermatophyta</taxon>
        <taxon>Magnoliopsida</taxon>
        <taxon>eudicotyledons</taxon>
        <taxon>Gunneridae</taxon>
        <taxon>Pentapetalae</taxon>
        <taxon>rosids</taxon>
        <taxon>Vitales</taxon>
        <taxon>Vitaceae</taxon>
        <taxon>Viteae</taxon>
        <taxon>Vitis</taxon>
    </lineage>
</organism>
<dbReference type="Pfam" id="PF13962">
    <property type="entry name" value="PGG"/>
    <property type="match status" value="1"/>
</dbReference>
<name>A0A438E8T8_VITVI</name>